<evidence type="ECO:0000313" key="1">
    <source>
        <dbReference type="EMBL" id="KAL3803051.1"/>
    </source>
</evidence>
<protein>
    <submittedName>
        <fullName evidence="1">Uncharacterized protein</fullName>
    </submittedName>
</protein>
<comment type="caution">
    <text evidence="1">The sequence shown here is derived from an EMBL/GenBank/DDBJ whole genome shotgun (WGS) entry which is preliminary data.</text>
</comment>
<organism evidence="1 2">
    <name type="scientific">Stephanodiscus triporus</name>
    <dbReference type="NCBI Taxonomy" id="2934178"/>
    <lineage>
        <taxon>Eukaryota</taxon>
        <taxon>Sar</taxon>
        <taxon>Stramenopiles</taxon>
        <taxon>Ochrophyta</taxon>
        <taxon>Bacillariophyta</taxon>
        <taxon>Coscinodiscophyceae</taxon>
        <taxon>Thalassiosirophycidae</taxon>
        <taxon>Stephanodiscales</taxon>
        <taxon>Stephanodiscaceae</taxon>
        <taxon>Stephanodiscus</taxon>
    </lineage>
</organism>
<evidence type="ECO:0000313" key="2">
    <source>
        <dbReference type="Proteomes" id="UP001530315"/>
    </source>
</evidence>
<reference evidence="1 2" key="1">
    <citation type="submission" date="2024-10" db="EMBL/GenBank/DDBJ databases">
        <title>Updated reference genomes for cyclostephanoid diatoms.</title>
        <authorList>
            <person name="Roberts W.R."/>
            <person name="Alverson A.J."/>
        </authorList>
    </citation>
    <scope>NUCLEOTIDE SEQUENCE [LARGE SCALE GENOMIC DNA]</scope>
    <source>
        <strain evidence="1 2">AJA276-08</strain>
    </source>
</reference>
<dbReference type="Proteomes" id="UP001530315">
    <property type="component" value="Unassembled WGS sequence"/>
</dbReference>
<keyword evidence="2" id="KW-1185">Reference proteome</keyword>
<name>A0ABD3QVL0_9STRA</name>
<accession>A0ABD3QVL0</accession>
<proteinExistence type="predicted"/>
<gene>
    <name evidence="1" type="ORF">ACHAW5_006875</name>
</gene>
<dbReference type="EMBL" id="JALLAZ020000126">
    <property type="protein sequence ID" value="KAL3803051.1"/>
    <property type="molecule type" value="Genomic_DNA"/>
</dbReference>
<sequence>MIRQSTSVGRGTRDKVGNAGGLVDAIARLSAMRHTGGGVRCLPIGNADVFFRRSTAAPDHRGRQWDDGDNSATGMEMVSHRPAEGPSYPTKIGGIVGGLLGRQREQHDDLAIRHPVASPGGSAAALGCGKIRRFCLDSSRQVLRTTVSVMNFVARVLL</sequence>
<dbReference type="AlphaFoldDB" id="A0ABD3QVL0"/>